<reference evidence="1" key="1">
    <citation type="submission" date="2018-10" db="EMBL/GenBank/DDBJ databases">
        <title>Hidden diversity of soil giant viruses.</title>
        <authorList>
            <person name="Schulz F."/>
            <person name="Alteio L."/>
            <person name="Goudeau D."/>
            <person name="Ryan E.M."/>
            <person name="Malmstrom R.R."/>
            <person name="Blanchard J."/>
            <person name="Woyke T."/>
        </authorList>
    </citation>
    <scope>NUCLEOTIDE SEQUENCE</scope>
    <source>
        <strain evidence="1">HYV1</strain>
    </source>
</reference>
<organism evidence="1">
    <name type="scientific">Hyperionvirus sp</name>
    <dbReference type="NCBI Taxonomy" id="2487770"/>
    <lineage>
        <taxon>Viruses</taxon>
        <taxon>Varidnaviria</taxon>
        <taxon>Bamfordvirae</taxon>
        <taxon>Nucleocytoviricota</taxon>
        <taxon>Megaviricetes</taxon>
        <taxon>Imitervirales</taxon>
        <taxon>Mimiviridae</taxon>
        <taxon>Klosneuvirinae</taxon>
    </lineage>
</organism>
<accession>A0A3G5A7X9</accession>
<sequence>MEFSIEDAFYAGLKVECLGALPIFTETDSDLSFHMVPRYFESIAQTLRWQATNITSEDFLCNQLCFFVELGDSIVFCLDASYSGIPMGTFPYCVTASLCDTQKTIMLLGPSSIAETVMEQEFISHGFLMWESECHMEIFGGSFKKKYGTFRQFYPQISVRLHRLDGPLRCEHNTKKGMKYLKLLHASYVDRLSKVFDELPRVLIDMISSYVLGEFLLESLYW</sequence>
<dbReference type="EMBL" id="MK072386">
    <property type="protein sequence ID" value="AYV83142.1"/>
    <property type="molecule type" value="Genomic_DNA"/>
</dbReference>
<proteinExistence type="predicted"/>
<evidence type="ECO:0000313" key="1">
    <source>
        <dbReference type="EMBL" id="AYV83142.1"/>
    </source>
</evidence>
<gene>
    <name evidence="1" type="ORF">Hyperionvirus4_107</name>
</gene>
<protein>
    <submittedName>
        <fullName evidence="1">Uncharacterized protein</fullName>
    </submittedName>
</protein>
<name>A0A3G5A7X9_9VIRU</name>